<dbReference type="EMBL" id="JBIBDZ010000005">
    <property type="protein sequence ID" value="MFF5920515.1"/>
    <property type="molecule type" value="Genomic_DNA"/>
</dbReference>
<keyword evidence="4" id="KW-1185">Reference proteome</keyword>
<dbReference type="RefSeq" id="WP_388308127.1">
    <property type="nucleotide sequence ID" value="NZ_JBIBDZ010000005.1"/>
</dbReference>
<gene>
    <name evidence="3" type="ORF">ACFY8C_19560</name>
</gene>
<comment type="caution">
    <text evidence="3">The sequence shown here is derived from an EMBL/GenBank/DDBJ whole genome shotgun (WGS) entry which is preliminary data.</text>
</comment>
<evidence type="ECO:0000256" key="1">
    <source>
        <dbReference type="SAM" id="MobiDB-lite"/>
    </source>
</evidence>
<proteinExistence type="predicted"/>
<keyword evidence="2" id="KW-0472">Membrane</keyword>
<feature type="region of interest" description="Disordered" evidence="1">
    <location>
        <begin position="1"/>
        <end position="29"/>
    </location>
</feature>
<keyword evidence="2" id="KW-0812">Transmembrane</keyword>
<evidence type="ECO:0000313" key="4">
    <source>
        <dbReference type="Proteomes" id="UP001602370"/>
    </source>
</evidence>
<evidence type="ECO:0000256" key="2">
    <source>
        <dbReference type="SAM" id="Phobius"/>
    </source>
</evidence>
<evidence type="ECO:0000313" key="3">
    <source>
        <dbReference type="EMBL" id="MFF5920515.1"/>
    </source>
</evidence>
<dbReference type="Proteomes" id="UP001602370">
    <property type="component" value="Unassembled WGS sequence"/>
</dbReference>
<sequence length="59" mass="6446">MSISHTPPSGPGPMRTPRGLPRWGRRQRRAAAGHFVRGLSHGAGITAASLVGYWLQQLW</sequence>
<organism evidence="3 4">
    <name type="scientific">Streptomyces flavochromogenes</name>
    <dbReference type="NCBI Taxonomy" id="68199"/>
    <lineage>
        <taxon>Bacteria</taxon>
        <taxon>Bacillati</taxon>
        <taxon>Actinomycetota</taxon>
        <taxon>Actinomycetes</taxon>
        <taxon>Kitasatosporales</taxon>
        <taxon>Streptomycetaceae</taxon>
        <taxon>Streptomyces</taxon>
    </lineage>
</organism>
<reference evidence="3 4" key="1">
    <citation type="submission" date="2024-10" db="EMBL/GenBank/DDBJ databases">
        <title>The Natural Products Discovery Center: Release of the First 8490 Sequenced Strains for Exploring Actinobacteria Biosynthetic Diversity.</title>
        <authorList>
            <person name="Kalkreuter E."/>
            <person name="Kautsar S.A."/>
            <person name="Yang D."/>
            <person name="Bader C.D."/>
            <person name="Teijaro C.N."/>
            <person name="Fluegel L."/>
            <person name="Davis C.M."/>
            <person name="Simpson J.R."/>
            <person name="Lauterbach L."/>
            <person name="Steele A.D."/>
            <person name="Gui C."/>
            <person name="Meng S."/>
            <person name="Li G."/>
            <person name="Viehrig K."/>
            <person name="Ye F."/>
            <person name="Su P."/>
            <person name="Kiefer A.F."/>
            <person name="Nichols A."/>
            <person name="Cepeda A.J."/>
            <person name="Yan W."/>
            <person name="Fan B."/>
            <person name="Jiang Y."/>
            <person name="Adhikari A."/>
            <person name="Zheng C.-J."/>
            <person name="Schuster L."/>
            <person name="Cowan T.M."/>
            <person name="Smanski M.J."/>
            <person name="Chevrette M.G."/>
            <person name="De Carvalho L.P.S."/>
            <person name="Shen B."/>
        </authorList>
    </citation>
    <scope>NUCLEOTIDE SEQUENCE [LARGE SCALE GENOMIC DNA]</scope>
    <source>
        <strain evidence="3 4">NPDC012605</strain>
    </source>
</reference>
<protein>
    <submittedName>
        <fullName evidence="3">Uncharacterized protein</fullName>
    </submittedName>
</protein>
<feature type="transmembrane region" description="Helical" evidence="2">
    <location>
        <begin position="35"/>
        <end position="55"/>
    </location>
</feature>
<accession>A0ABW6XSQ3</accession>
<name>A0ABW6XSQ3_9ACTN</name>
<keyword evidence="2" id="KW-1133">Transmembrane helix</keyword>